<reference evidence="3" key="1">
    <citation type="submission" date="2020-10" db="EMBL/GenBank/DDBJ databases">
        <title>Taxonomic study of unclassified bacteria belonging to the class Ktedonobacteria.</title>
        <authorList>
            <person name="Yabe S."/>
            <person name="Wang C.M."/>
            <person name="Zheng Y."/>
            <person name="Sakai Y."/>
            <person name="Cavaletti L."/>
            <person name="Monciardini P."/>
            <person name="Donadio S."/>
        </authorList>
    </citation>
    <scope>NUCLEOTIDE SEQUENCE</scope>
    <source>
        <strain evidence="3">SOSP1-1</strain>
    </source>
</reference>
<protein>
    <recommendedName>
        <fullName evidence="2">Enoyl reductase (ER) domain-containing protein</fullName>
    </recommendedName>
</protein>
<keyword evidence="4" id="KW-1185">Reference proteome</keyword>
<keyword evidence="1" id="KW-0521">NADP</keyword>
<evidence type="ECO:0000259" key="2">
    <source>
        <dbReference type="SMART" id="SM00829"/>
    </source>
</evidence>
<dbReference type="InterPro" id="IPR020843">
    <property type="entry name" value="ER"/>
</dbReference>
<dbReference type="SMART" id="SM00829">
    <property type="entry name" value="PKS_ER"/>
    <property type="match status" value="1"/>
</dbReference>
<dbReference type="EMBL" id="BNJF01000003">
    <property type="protein sequence ID" value="GHO47344.1"/>
    <property type="molecule type" value="Genomic_DNA"/>
</dbReference>
<gene>
    <name evidence="3" type="ORF">KSX_55070</name>
</gene>
<dbReference type="CDD" id="cd05289">
    <property type="entry name" value="MDR_like_2"/>
    <property type="match status" value="1"/>
</dbReference>
<dbReference type="AlphaFoldDB" id="A0A8J3I8H2"/>
<dbReference type="SUPFAM" id="SSF50129">
    <property type="entry name" value="GroES-like"/>
    <property type="match status" value="1"/>
</dbReference>
<dbReference type="GO" id="GO:0016491">
    <property type="term" value="F:oxidoreductase activity"/>
    <property type="evidence" value="ECO:0007669"/>
    <property type="project" value="InterPro"/>
</dbReference>
<dbReference type="Pfam" id="PF08240">
    <property type="entry name" value="ADH_N"/>
    <property type="match status" value="1"/>
</dbReference>
<accession>A0A8J3I8H2</accession>
<dbReference type="PANTHER" id="PTHR44154">
    <property type="entry name" value="QUINONE OXIDOREDUCTASE"/>
    <property type="match status" value="1"/>
</dbReference>
<sequence>MIMAQQAMRAIRVSGYGGPEQLKLERIERPQPQAGEVLLRVYAAGVNPIDWKIRQGLLKEFMPMTFPYTPGIEVAGVVEEIGLGVTTFGIGQAVFGQTTQGGYAEYVVAPAHALALKPQTLSFAEAATIPVGATTAWRALFEYGGLTPEQRVLIGGQLAESGCSQSNWQNGKGHR</sequence>
<comment type="caution">
    <text evidence="3">The sequence shown here is derived from an EMBL/GenBank/DDBJ whole genome shotgun (WGS) entry which is preliminary data.</text>
</comment>
<dbReference type="PANTHER" id="PTHR44154:SF1">
    <property type="entry name" value="QUINONE OXIDOREDUCTASE"/>
    <property type="match status" value="1"/>
</dbReference>
<name>A0A8J3I8H2_9CHLR</name>
<evidence type="ECO:0000313" key="3">
    <source>
        <dbReference type="EMBL" id="GHO47344.1"/>
    </source>
</evidence>
<dbReference type="Gene3D" id="3.90.180.10">
    <property type="entry name" value="Medium-chain alcohol dehydrogenases, catalytic domain"/>
    <property type="match status" value="1"/>
</dbReference>
<feature type="domain" description="Enoyl reductase (ER)" evidence="2">
    <location>
        <begin position="17"/>
        <end position="174"/>
    </location>
</feature>
<dbReference type="InterPro" id="IPR011032">
    <property type="entry name" value="GroES-like_sf"/>
</dbReference>
<organism evidence="3 4">
    <name type="scientific">Ktedonospora formicarum</name>
    <dbReference type="NCBI Taxonomy" id="2778364"/>
    <lineage>
        <taxon>Bacteria</taxon>
        <taxon>Bacillati</taxon>
        <taxon>Chloroflexota</taxon>
        <taxon>Ktedonobacteria</taxon>
        <taxon>Ktedonobacterales</taxon>
        <taxon>Ktedonobacteraceae</taxon>
        <taxon>Ktedonospora</taxon>
    </lineage>
</organism>
<dbReference type="Proteomes" id="UP000612362">
    <property type="component" value="Unassembled WGS sequence"/>
</dbReference>
<dbReference type="InterPro" id="IPR051603">
    <property type="entry name" value="Zinc-ADH_QOR/CCCR"/>
</dbReference>
<evidence type="ECO:0000313" key="4">
    <source>
        <dbReference type="Proteomes" id="UP000612362"/>
    </source>
</evidence>
<evidence type="ECO:0000256" key="1">
    <source>
        <dbReference type="ARBA" id="ARBA00022857"/>
    </source>
</evidence>
<proteinExistence type="predicted"/>
<dbReference type="InterPro" id="IPR013154">
    <property type="entry name" value="ADH-like_N"/>
</dbReference>